<protein>
    <submittedName>
        <fullName evidence="4">Uncharacterized protein</fullName>
    </submittedName>
</protein>
<dbReference type="PANTHER" id="PTHR31138">
    <property type="entry name" value="CHROMOSOME 19, WHOLE GENOME SHOTGUN SEQUENCE"/>
    <property type="match status" value="1"/>
</dbReference>
<organism evidence="4 5">
    <name type="scientific">Phlebiopsis gigantea (strain 11061_1 CR5-6)</name>
    <name type="common">White-rot fungus</name>
    <name type="synonym">Peniophora gigantea</name>
    <dbReference type="NCBI Taxonomy" id="745531"/>
    <lineage>
        <taxon>Eukaryota</taxon>
        <taxon>Fungi</taxon>
        <taxon>Dikarya</taxon>
        <taxon>Basidiomycota</taxon>
        <taxon>Agaricomycotina</taxon>
        <taxon>Agaricomycetes</taxon>
        <taxon>Polyporales</taxon>
        <taxon>Phanerochaetaceae</taxon>
        <taxon>Phlebiopsis</taxon>
    </lineage>
</organism>
<feature type="domain" description="HAM1-like N-terminal" evidence="3">
    <location>
        <begin position="6"/>
        <end position="217"/>
    </location>
</feature>
<name>A0A0C3S8F4_PHLG1</name>
<evidence type="ECO:0000256" key="1">
    <source>
        <dbReference type="SAM" id="MobiDB-lite"/>
    </source>
</evidence>
<sequence length="817" mass="90118">MDKASSVIAALYAGKLPSTQQIDQFIDWLLQSGLTQVEPSPEYGTLSEQGRVLIQDLRDLLNAYKLIGDHKNGDNLIQESLWHLHEADIANTSTNVTGSAPDQASKDAAALARSLRTIFSVILSTVTSESQSVLHDFASFTRLALADAADYVSQSAGSAAQTLRQVDQEIDDGERNETGLKKKPEEEKFKNKDVREQFEITMDTVKGAGSETIGAAQVVAATGKDMANRTSDRLMNALNDICDRAQDNAEYHESISNIFNILSKWLHKSLDTAGDVNTDTSLESFIDDPTPEQHLVKAIRGVREFFERNADGKSLDDFFSALRVCGVDVQQDKKLRKATDDTLDFLRRCVDKKGYVRSGEAQKKQEELKAHWQEITSAETPEGQKWRNDYDKVTTQWKEFSVALEGGEDLARLRQAQSKLASDVESAFATAASKGAEKAAQVSSEQSVWLWQDVFNAYLPRILGLLKDIPIPRTEYKDSDVEFVLEDLDISTFALLPGHAYIRNITDIDIKATSTTETQTSVGSLTRVYAQGIQLALREVSFYFKQKTATLGPSEFTGILELTLPPQGIDVDVVVRMIPNSPEGLKEREKRKSFWDVQRVEVKVSDELDLTIRESNHQVLASVLKPIITSRFRDTLQTVLAENVRGALEWADAVAWDVGNRAEVFQDAGLPRGASLVAGFWSEMGKLSRGEGGLLKGWKATGTGLIKEEGNARGDAVFAMGAEPQVLSGEQRGPKGTFSESMKDRVAAEMDIDIDEVDVQGQVRGVGERAREVAGDAKDAVKEGYHQVKSFKHAVQQKADTEKQNPGWESGAFDVPS</sequence>
<gene>
    <name evidence="4" type="ORF">PHLGIDRAFT_127662</name>
</gene>
<keyword evidence="5" id="KW-1185">Reference proteome</keyword>
<dbReference type="InterPro" id="IPR027842">
    <property type="entry name" value="HAM1-like_C"/>
</dbReference>
<reference evidence="4 5" key="1">
    <citation type="journal article" date="2014" name="PLoS Genet.">
        <title>Analysis of the Phlebiopsis gigantea genome, transcriptome and secretome provides insight into its pioneer colonization strategies of wood.</title>
        <authorList>
            <person name="Hori C."/>
            <person name="Ishida T."/>
            <person name="Igarashi K."/>
            <person name="Samejima M."/>
            <person name="Suzuki H."/>
            <person name="Master E."/>
            <person name="Ferreira P."/>
            <person name="Ruiz-Duenas F.J."/>
            <person name="Held B."/>
            <person name="Canessa P."/>
            <person name="Larrondo L.F."/>
            <person name="Schmoll M."/>
            <person name="Druzhinina I.S."/>
            <person name="Kubicek C.P."/>
            <person name="Gaskell J.A."/>
            <person name="Kersten P."/>
            <person name="St John F."/>
            <person name="Glasner J."/>
            <person name="Sabat G."/>
            <person name="Splinter BonDurant S."/>
            <person name="Syed K."/>
            <person name="Yadav J."/>
            <person name="Mgbeahuruike A.C."/>
            <person name="Kovalchuk A."/>
            <person name="Asiegbu F.O."/>
            <person name="Lackner G."/>
            <person name="Hoffmeister D."/>
            <person name="Rencoret J."/>
            <person name="Gutierrez A."/>
            <person name="Sun H."/>
            <person name="Lindquist E."/>
            <person name="Barry K."/>
            <person name="Riley R."/>
            <person name="Grigoriev I.V."/>
            <person name="Henrissat B."/>
            <person name="Kues U."/>
            <person name="Berka R.M."/>
            <person name="Martinez A.T."/>
            <person name="Covert S.F."/>
            <person name="Blanchette R.A."/>
            <person name="Cullen D."/>
        </authorList>
    </citation>
    <scope>NUCLEOTIDE SEQUENCE [LARGE SCALE GENOMIC DNA]</scope>
    <source>
        <strain evidence="4 5">11061_1 CR5-6</strain>
    </source>
</reference>
<dbReference type="InterPro" id="IPR045967">
    <property type="entry name" value="HAM1-like_N"/>
</dbReference>
<feature type="domain" description="HAM1-like N-terminal" evidence="3">
    <location>
        <begin position="243"/>
        <end position="576"/>
    </location>
</feature>
<dbReference type="Pfam" id="PF19343">
    <property type="entry name" value="HAM1_N"/>
    <property type="match status" value="2"/>
</dbReference>
<accession>A0A0C3S8F4</accession>
<dbReference type="PANTHER" id="PTHR31138:SF1">
    <property type="entry name" value="PDZ DOMAIN-CONTAINING PROTEIN"/>
    <property type="match status" value="1"/>
</dbReference>
<feature type="domain" description="HAM1-like C-terminal" evidence="2">
    <location>
        <begin position="606"/>
        <end position="670"/>
    </location>
</feature>
<dbReference type="EMBL" id="KN840498">
    <property type="protein sequence ID" value="KIP07367.1"/>
    <property type="molecule type" value="Genomic_DNA"/>
</dbReference>
<evidence type="ECO:0000259" key="3">
    <source>
        <dbReference type="Pfam" id="PF19343"/>
    </source>
</evidence>
<dbReference type="STRING" id="745531.A0A0C3S8F4"/>
<dbReference type="Pfam" id="PF14613">
    <property type="entry name" value="HAM1_C"/>
    <property type="match status" value="1"/>
</dbReference>
<evidence type="ECO:0000313" key="4">
    <source>
        <dbReference type="EMBL" id="KIP07367.1"/>
    </source>
</evidence>
<proteinExistence type="predicted"/>
<evidence type="ECO:0000259" key="2">
    <source>
        <dbReference type="Pfam" id="PF14613"/>
    </source>
</evidence>
<dbReference type="OrthoDB" id="19394at2759"/>
<feature type="region of interest" description="Disordered" evidence="1">
    <location>
        <begin position="795"/>
        <end position="817"/>
    </location>
</feature>
<evidence type="ECO:0000313" key="5">
    <source>
        <dbReference type="Proteomes" id="UP000053257"/>
    </source>
</evidence>
<dbReference type="Proteomes" id="UP000053257">
    <property type="component" value="Unassembled WGS sequence"/>
</dbReference>
<dbReference type="HOGENOM" id="CLU_018362_0_0_1"/>
<dbReference type="AlphaFoldDB" id="A0A0C3S8F4"/>